<keyword evidence="4 7" id="KW-0812">Transmembrane</keyword>
<feature type="transmembrane region" description="Helical" evidence="7">
    <location>
        <begin position="186"/>
        <end position="207"/>
    </location>
</feature>
<proteinExistence type="inferred from homology"/>
<dbReference type="PANTHER" id="PTHR10361:SF33">
    <property type="entry name" value="SODIUM_METABOLITE COTRANSPORTER BASS3, CHLOROPLASTIC-RELATED"/>
    <property type="match status" value="1"/>
</dbReference>
<dbReference type="PANTHER" id="PTHR10361">
    <property type="entry name" value="SODIUM-BILE ACID COTRANSPORTER"/>
    <property type="match status" value="1"/>
</dbReference>
<keyword evidence="6 7" id="KW-0472">Membrane</keyword>
<evidence type="ECO:0000313" key="8">
    <source>
        <dbReference type="EMBL" id="RZC00187.1"/>
    </source>
</evidence>
<evidence type="ECO:0000256" key="5">
    <source>
        <dbReference type="ARBA" id="ARBA00022989"/>
    </source>
</evidence>
<feature type="transmembrane region" description="Helical" evidence="7">
    <location>
        <begin position="314"/>
        <end position="333"/>
    </location>
</feature>
<evidence type="ECO:0000256" key="2">
    <source>
        <dbReference type="ARBA" id="ARBA00004141"/>
    </source>
</evidence>
<dbReference type="InterPro" id="IPR004710">
    <property type="entry name" value="Bilac:Na_transpt"/>
</dbReference>
<protein>
    <submittedName>
        <fullName evidence="8">Putative sodium/metabolite cotransporter BASS3, chloroplastic isoform B</fullName>
    </submittedName>
</protein>
<dbReference type="AlphaFoldDB" id="A0A445JNZ6"/>
<sequence length="343" mass="36285">MASIPVACSTHPKLQASPLFQSHARSRSASFWRVQQRGSMGGGGAASSFACSTSQFRGGFGFRFHRRQGKFSLLSFGGDDDGSAVGGEARERDLSQLLSALLPVVVAATAVAALAKPSTFTWVSKELYAPALGGIMLSIGIRLSVDDFALAFKRPLPLTIGLIAQYVLKPVLGILVAKAFGLSRMFYAGFVLTACVSGAQLSSYANFLSKGDVALGILLTSYTTIASVIVTPLLTGLLIGSVVPVDAVAMSKSILQVVLVPVTLGLLLNTYAKSVVSVLQPVMPFVAMICTSLCIGSPLALNRSQILTGEGLRLVFPVLTFHVVAFTLGYWFSKIPSLRYVHF</sequence>
<feature type="transmembrane region" description="Helical" evidence="7">
    <location>
        <begin position="213"/>
        <end position="242"/>
    </location>
</feature>
<evidence type="ECO:0000256" key="7">
    <source>
        <dbReference type="SAM" id="Phobius"/>
    </source>
</evidence>
<feature type="transmembrane region" description="Helical" evidence="7">
    <location>
        <begin position="97"/>
        <end position="115"/>
    </location>
</feature>
<name>A0A445JNZ6_GLYSO</name>
<accession>A0A445JNZ6</accession>
<dbReference type="GO" id="GO:0009941">
    <property type="term" value="C:chloroplast envelope"/>
    <property type="evidence" value="ECO:0007669"/>
    <property type="project" value="UniProtKB-SubCell"/>
</dbReference>
<dbReference type="GO" id="GO:0016020">
    <property type="term" value="C:membrane"/>
    <property type="evidence" value="ECO:0007669"/>
    <property type="project" value="UniProtKB-SubCell"/>
</dbReference>
<evidence type="ECO:0000256" key="4">
    <source>
        <dbReference type="ARBA" id="ARBA00022692"/>
    </source>
</evidence>
<dbReference type="Gene3D" id="1.20.1530.20">
    <property type="match status" value="1"/>
</dbReference>
<evidence type="ECO:0000256" key="6">
    <source>
        <dbReference type="ARBA" id="ARBA00023136"/>
    </source>
</evidence>
<dbReference type="InterPro" id="IPR038770">
    <property type="entry name" value="Na+/solute_symporter_sf"/>
</dbReference>
<keyword evidence="9" id="KW-1185">Reference proteome</keyword>
<evidence type="ECO:0000256" key="1">
    <source>
        <dbReference type="ARBA" id="ARBA00004119"/>
    </source>
</evidence>
<dbReference type="InterPro" id="IPR002657">
    <property type="entry name" value="BilAc:Na_symport/Acr3"/>
</dbReference>
<evidence type="ECO:0000256" key="3">
    <source>
        <dbReference type="ARBA" id="ARBA00006528"/>
    </source>
</evidence>
<reference evidence="8 9" key="1">
    <citation type="submission" date="2018-09" db="EMBL/GenBank/DDBJ databases">
        <title>A high-quality reference genome of wild soybean provides a powerful tool to mine soybean genomes.</title>
        <authorList>
            <person name="Xie M."/>
            <person name="Chung C.Y.L."/>
            <person name="Li M.-W."/>
            <person name="Wong F.-L."/>
            <person name="Chan T.-F."/>
            <person name="Lam H.-M."/>
        </authorList>
    </citation>
    <scope>NUCLEOTIDE SEQUENCE [LARGE SCALE GENOMIC DNA]</scope>
    <source>
        <strain evidence="9">cv. W05</strain>
        <tissue evidence="8">Hypocotyl of etiolated seedlings</tissue>
    </source>
</reference>
<comment type="similarity">
    <text evidence="3">Belongs to the bile acid:sodium symporter (BASS) (TC 2.A.28) family.</text>
</comment>
<feature type="transmembrane region" description="Helical" evidence="7">
    <location>
        <begin position="278"/>
        <end position="302"/>
    </location>
</feature>
<dbReference type="Pfam" id="PF01758">
    <property type="entry name" value="SBF"/>
    <property type="match status" value="1"/>
</dbReference>
<keyword evidence="5 7" id="KW-1133">Transmembrane helix</keyword>
<comment type="subcellular location">
    <subcellularLocation>
        <location evidence="2">Membrane</location>
        <topology evidence="2">Multi-pass membrane protein</topology>
    </subcellularLocation>
    <subcellularLocation>
        <location evidence="1">Plastid</location>
        <location evidence="1">Chloroplast envelope</location>
    </subcellularLocation>
</comment>
<comment type="caution">
    <text evidence="8">The sequence shown here is derived from an EMBL/GenBank/DDBJ whole genome shotgun (WGS) entry which is preliminary data.</text>
</comment>
<dbReference type="Proteomes" id="UP000289340">
    <property type="component" value="Chromosome 8"/>
</dbReference>
<feature type="transmembrane region" description="Helical" evidence="7">
    <location>
        <begin position="254"/>
        <end position="272"/>
    </location>
</feature>
<dbReference type="EMBL" id="QZWG01000008">
    <property type="protein sequence ID" value="RZC00187.1"/>
    <property type="molecule type" value="Genomic_DNA"/>
</dbReference>
<evidence type="ECO:0000313" key="9">
    <source>
        <dbReference type="Proteomes" id="UP000289340"/>
    </source>
</evidence>
<gene>
    <name evidence="8" type="ORF">D0Y65_022517</name>
</gene>
<feature type="transmembrane region" description="Helical" evidence="7">
    <location>
        <begin position="157"/>
        <end position="177"/>
    </location>
</feature>
<organism evidence="8 9">
    <name type="scientific">Glycine soja</name>
    <name type="common">Wild soybean</name>
    <dbReference type="NCBI Taxonomy" id="3848"/>
    <lineage>
        <taxon>Eukaryota</taxon>
        <taxon>Viridiplantae</taxon>
        <taxon>Streptophyta</taxon>
        <taxon>Embryophyta</taxon>
        <taxon>Tracheophyta</taxon>
        <taxon>Spermatophyta</taxon>
        <taxon>Magnoliopsida</taxon>
        <taxon>eudicotyledons</taxon>
        <taxon>Gunneridae</taxon>
        <taxon>Pentapetalae</taxon>
        <taxon>rosids</taxon>
        <taxon>fabids</taxon>
        <taxon>Fabales</taxon>
        <taxon>Fabaceae</taxon>
        <taxon>Papilionoideae</taxon>
        <taxon>50 kb inversion clade</taxon>
        <taxon>NPAAA clade</taxon>
        <taxon>indigoferoid/millettioid clade</taxon>
        <taxon>Phaseoleae</taxon>
        <taxon>Glycine</taxon>
        <taxon>Glycine subgen. Soja</taxon>
    </lineage>
</organism>